<gene>
    <name evidence="1" type="ORF">DVH24_010252</name>
</gene>
<keyword evidence="2" id="KW-1185">Reference proteome</keyword>
<protein>
    <submittedName>
        <fullName evidence="1">Uncharacterized protein</fullName>
    </submittedName>
</protein>
<accession>A0A498JSK9</accession>
<dbReference type="AlphaFoldDB" id="A0A498JSK9"/>
<organism evidence="1 2">
    <name type="scientific">Malus domestica</name>
    <name type="common">Apple</name>
    <name type="synonym">Pyrus malus</name>
    <dbReference type="NCBI Taxonomy" id="3750"/>
    <lineage>
        <taxon>Eukaryota</taxon>
        <taxon>Viridiplantae</taxon>
        <taxon>Streptophyta</taxon>
        <taxon>Embryophyta</taxon>
        <taxon>Tracheophyta</taxon>
        <taxon>Spermatophyta</taxon>
        <taxon>Magnoliopsida</taxon>
        <taxon>eudicotyledons</taxon>
        <taxon>Gunneridae</taxon>
        <taxon>Pentapetalae</taxon>
        <taxon>rosids</taxon>
        <taxon>fabids</taxon>
        <taxon>Rosales</taxon>
        <taxon>Rosaceae</taxon>
        <taxon>Amygdaloideae</taxon>
        <taxon>Maleae</taxon>
        <taxon>Malus</taxon>
    </lineage>
</organism>
<dbReference type="EMBL" id="RDQH01000331">
    <property type="protein sequence ID" value="RXH97927.1"/>
    <property type="molecule type" value="Genomic_DNA"/>
</dbReference>
<name>A0A498JSK9_MALDO</name>
<proteinExistence type="predicted"/>
<comment type="caution">
    <text evidence="1">The sequence shown here is derived from an EMBL/GenBank/DDBJ whole genome shotgun (WGS) entry which is preliminary data.</text>
</comment>
<dbReference type="Proteomes" id="UP000290289">
    <property type="component" value="Chromosome 5"/>
</dbReference>
<evidence type="ECO:0000313" key="1">
    <source>
        <dbReference type="EMBL" id="RXH97927.1"/>
    </source>
</evidence>
<sequence length="72" mass="8397">MVNSMNRSYFGNANLVFVGLVLMVRCVLPASRWCFSGKDEYGWSWVDEYSITLICPYSYQYLYHLLTPLSLN</sequence>
<evidence type="ECO:0000313" key="2">
    <source>
        <dbReference type="Proteomes" id="UP000290289"/>
    </source>
</evidence>
<reference evidence="1 2" key="1">
    <citation type="submission" date="2018-10" db="EMBL/GenBank/DDBJ databases">
        <title>A high-quality apple genome assembly.</title>
        <authorList>
            <person name="Hu J."/>
        </authorList>
    </citation>
    <scope>NUCLEOTIDE SEQUENCE [LARGE SCALE GENOMIC DNA]</scope>
    <source>
        <strain evidence="2">cv. HFTH1</strain>
        <tissue evidence="1">Young leaf</tissue>
    </source>
</reference>